<dbReference type="Pfam" id="PF00145">
    <property type="entry name" value="DNA_methylase"/>
    <property type="match status" value="1"/>
</dbReference>
<feature type="active site" evidence="8">
    <location>
        <position position="708"/>
    </location>
</feature>
<dbReference type="EMBL" id="CP089278">
    <property type="protein sequence ID" value="USP80026.1"/>
    <property type="molecule type" value="Genomic_DNA"/>
</dbReference>
<keyword evidence="7" id="KW-0539">Nucleus</keyword>
<keyword evidence="5 8" id="KW-0949">S-adenosyl-L-methionine</keyword>
<evidence type="ECO:0000256" key="1">
    <source>
        <dbReference type="ARBA" id="ARBA00004123"/>
    </source>
</evidence>
<proteinExistence type="inferred from homology"/>
<protein>
    <recommendedName>
        <fullName evidence="2">DNA (cytosine-5-)-methyltransferase</fullName>
        <ecNumber evidence="2">2.1.1.37</ecNumber>
    </recommendedName>
</protein>
<feature type="compositionally biased region" description="Basic and acidic residues" evidence="9">
    <location>
        <begin position="1083"/>
        <end position="1103"/>
    </location>
</feature>
<name>A0A9Q8ZD79_CURCL</name>
<evidence type="ECO:0000256" key="3">
    <source>
        <dbReference type="ARBA" id="ARBA00022603"/>
    </source>
</evidence>
<dbReference type="GO" id="GO:0032259">
    <property type="term" value="P:methylation"/>
    <property type="evidence" value="ECO:0007669"/>
    <property type="project" value="UniProtKB-KW"/>
</dbReference>
<dbReference type="GO" id="GO:0003677">
    <property type="term" value="F:DNA binding"/>
    <property type="evidence" value="ECO:0007669"/>
    <property type="project" value="UniProtKB-KW"/>
</dbReference>
<feature type="compositionally biased region" description="Polar residues" evidence="9">
    <location>
        <begin position="1125"/>
        <end position="1138"/>
    </location>
</feature>
<dbReference type="PANTHER" id="PTHR10629:SF54">
    <property type="entry name" value="DNA METHYLTRANSFERASE DIM-2"/>
    <property type="match status" value="1"/>
</dbReference>
<dbReference type="InterPro" id="IPR001525">
    <property type="entry name" value="C5_MeTfrase"/>
</dbReference>
<evidence type="ECO:0000256" key="7">
    <source>
        <dbReference type="ARBA" id="ARBA00023242"/>
    </source>
</evidence>
<dbReference type="InterPro" id="IPR029063">
    <property type="entry name" value="SAM-dependent_MTases_sf"/>
</dbReference>
<evidence type="ECO:0000256" key="6">
    <source>
        <dbReference type="ARBA" id="ARBA00023125"/>
    </source>
</evidence>
<feature type="region of interest" description="Disordered" evidence="9">
    <location>
        <begin position="1050"/>
        <end position="1149"/>
    </location>
</feature>
<dbReference type="VEuPathDB" id="FungiDB:yc1106_07300"/>
<evidence type="ECO:0000256" key="4">
    <source>
        <dbReference type="ARBA" id="ARBA00022679"/>
    </source>
</evidence>
<reference evidence="11" key="1">
    <citation type="submission" date="2021-12" db="EMBL/GenBank/DDBJ databases">
        <title>Curvularia clavata genome.</title>
        <authorList>
            <person name="Cao Y."/>
        </authorList>
    </citation>
    <scope>NUCLEOTIDE SEQUENCE</scope>
    <source>
        <strain evidence="11">Yc1106</strain>
    </source>
</reference>
<dbReference type="Gene3D" id="3.90.120.10">
    <property type="entry name" value="DNA Methylase, subunit A, domain 2"/>
    <property type="match status" value="1"/>
</dbReference>
<keyword evidence="12" id="KW-1185">Reference proteome</keyword>
<keyword evidence="6" id="KW-0238">DNA-binding</keyword>
<sequence>MTEPKHASSRSSHDFAHSNAVDWAPPISITPELEAHCRLKVEWRRHSHNLPANHAPKKEPLVADIHHFEIYSHPHDKYRAHELTCLHFLGGPRGKKLCFDGFMYLGSVQCYMQGITLQDIRIDTKDPEDAKSHNITVYVQSELASKGGTHDIWYRLNEPTPRYQRFHEAFLWVGQLGRHVIDYMSKASRSLICFRSNFHSYLAERFGGNPDFERWHTAFQKKTDFRVAIVAYINYFFTRAQHDPNSDRLVNQPVWTECMARSVTPPLQSISHAPTLATPAVYACFKDTYFGDKIREIRPKRKVKVEQERRKEKLGFAEIPASLTYAELSENCKPYGTSQVMVGDIVVLVPDETDSRTWKHTKRDWLAYVQGTETLDNGIQRLFVLWLYWPHDTNIAKAFYPFENELFLSDNCNCSDRMLFLSDIKGKYSVDWCPSVVNARHLFVRQKYVTEESSFVTIKEEHKTCHCRTEKNRQPTDIEYHPGDTVYMKPSNNHGLLEPVVIWNVDEGHGSIWVLKLLRLSRDCSEMAEKAQRSRIADNELVLTDFYYKTDISQLRHRCYIRFVSKTDVANDHIPFPYNLGGAGDFWFISMGLNLKNEKALVFLRSLPEDIHQRLTFESDRKLKGLSLFGGGGLLDRGLEEGGAVEFRTVVDSNVYAIRTQQANIKCRKKVCLYCGSVNDFLDSALKGDVEVVAEVGEVEFIAAGCPCIAFSALQLNTKSIKSLYNASLISSFCSSVDLYRPLYAVLENVLEISSEKTDYLLCQVVASLVSMGYQVKQFIMDSWSYGSPQHRSRLILTIAAPGLHPILQQRHTHSLPDKDFASRSLGRLPNGLPYGMRESYATPLRHVPAGTVSSGLPDIENSLVQACIPYPDHRVVKLPTWKERALLECIPRDPSGCGYQEAMDRGLVPLHLRNNRKKTDKSFRRIKKDGLVPTITTEANAANAIGSPVVHWEEPRSISLLEARRAQGIGDDEPIIGPLREQYKIAGNGVDRKVGFSIGLGLLYAQEKNELQFTPTDTAERFHATANDDGHAECIPVYDEEKINTVPSDRSDLFIPVPATSQASRKRTSSFIIPDCSPSPTKTEEPNAQTKEERPRSDERLRKIAKVSKASETARNSEHVASSPIPSKDSTQSSVNSKRTRYTRHSGLKVEFVPEHWNKRVEVAYRNSKL</sequence>
<dbReference type="GO" id="GO:0003682">
    <property type="term" value="F:chromatin binding"/>
    <property type="evidence" value="ECO:0007669"/>
    <property type="project" value="InterPro"/>
</dbReference>
<feature type="compositionally biased region" description="Basic residues" evidence="9">
    <location>
        <begin position="1139"/>
        <end position="1148"/>
    </location>
</feature>
<comment type="similarity">
    <text evidence="8">Belongs to the class I-like SAM-binding methyltransferase superfamily. C5-methyltransferase family.</text>
</comment>
<comment type="subcellular location">
    <subcellularLocation>
        <location evidence="1">Nucleus</location>
    </subcellularLocation>
</comment>
<evidence type="ECO:0000256" key="8">
    <source>
        <dbReference type="PROSITE-ProRule" id="PRU01016"/>
    </source>
</evidence>
<evidence type="ECO:0000313" key="11">
    <source>
        <dbReference type="EMBL" id="USP80026.1"/>
    </source>
</evidence>
<evidence type="ECO:0000256" key="5">
    <source>
        <dbReference type="ARBA" id="ARBA00022691"/>
    </source>
</evidence>
<dbReference type="PROSITE" id="PS51679">
    <property type="entry name" value="SAM_MT_C5"/>
    <property type="match status" value="1"/>
</dbReference>
<organism evidence="11 12">
    <name type="scientific">Curvularia clavata</name>
    <dbReference type="NCBI Taxonomy" id="95742"/>
    <lineage>
        <taxon>Eukaryota</taxon>
        <taxon>Fungi</taxon>
        <taxon>Dikarya</taxon>
        <taxon>Ascomycota</taxon>
        <taxon>Pezizomycotina</taxon>
        <taxon>Dothideomycetes</taxon>
        <taxon>Pleosporomycetidae</taxon>
        <taxon>Pleosporales</taxon>
        <taxon>Pleosporineae</taxon>
        <taxon>Pleosporaceae</taxon>
        <taxon>Curvularia</taxon>
    </lineage>
</organism>
<evidence type="ECO:0000313" key="12">
    <source>
        <dbReference type="Proteomes" id="UP001056012"/>
    </source>
</evidence>
<dbReference type="InterPro" id="IPR057215">
    <property type="entry name" value="DUF7893"/>
</dbReference>
<dbReference type="AlphaFoldDB" id="A0A9Q8ZD79"/>
<dbReference type="GO" id="GO:0005634">
    <property type="term" value="C:nucleus"/>
    <property type="evidence" value="ECO:0007669"/>
    <property type="project" value="UniProtKB-SubCell"/>
</dbReference>
<dbReference type="EC" id="2.1.1.37" evidence="2"/>
<dbReference type="PRINTS" id="PR00105">
    <property type="entry name" value="C5METTRFRASE"/>
</dbReference>
<feature type="domain" description="BAH" evidence="10">
    <location>
        <begin position="338"/>
        <end position="459"/>
    </location>
</feature>
<dbReference type="InterPro" id="IPR043151">
    <property type="entry name" value="BAH_sf"/>
</dbReference>
<dbReference type="Proteomes" id="UP001056012">
    <property type="component" value="Chromosome 5"/>
</dbReference>
<gene>
    <name evidence="11" type="ORF">yc1106_07300</name>
</gene>
<dbReference type="SUPFAM" id="SSF53335">
    <property type="entry name" value="S-adenosyl-L-methionine-dependent methyltransferases"/>
    <property type="match status" value="1"/>
</dbReference>
<dbReference type="PROSITE" id="PS51038">
    <property type="entry name" value="BAH"/>
    <property type="match status" value="1"/>
</dbReference>
<evidence type="ECO:0000256" key="2">
    <source>
        <dbReference type="ARBA" id="ARBA00011975"/>
    </source>
</evidence>
<dbReference type="PANTHER" id="PTHR10629">
    <property type="entry name" value="CYTOSINE-SPECIFIC METHYLTRANSFERASE"/>
    <property type="match status" value="1"/>
</dbReference>
<dbReference type="Pfam" id="PF25423">
    <property type="entry name" value="DUF7893"/>
    <property type="match status" value="1"/>
</dbReference>
<evidence type="ECO:0000259" key="10">
    <source>
        <dbReference type="PROSITE" id="PS51038"/>
    </source>
</evidence>
<dbReference type="GO" id="GO:0003886">
    <property type="term" value="F:DNA (cytosine-5-)-methyltransferase activity"/>
    <property type="evidence" value="ECO:0007669"/>
    <property type="project" value="UniProtKB-EC"/>
</dbReference>
<evidence type="ECO:0000256" key="9">
    <source>
        <dbReference type="SAM" id="MobiDB-lite"/>
    </source>
</evidence>
<keyword evidence="4 8" id="KW-0808">Transferase</keyword>
<dbReference type="Gene3D" id="3.40.50.150">
    <property type="entry name" value="Vaccinia Virus protein VP39"/>
    <property type="match status" value="1"/>
</dbReference>
<dbReference type="InterPro" id="IPR050390">
    <property type="entry name" value="C5-Methyltransferase"/>
</dbReference>
<dbReference type="GO" id="GO:0044027">
    <property type="term" value="P:negative regulation of gene expression via chromosomal CpG island methylation"/>
    <property type="evidence" value="ECO:0007669"/>
    <property type="project" value="TreeGrafter"/>
</dbReference>
<dbReference type="Gene3D" id="2.30.30.490">
    <property type="match status" value="2"/>
</dbReference>
<dbReference type="InterPro" id="IPR001025">
    <property type="entry name" value="BAH_dom"/>
</dbReference>
<keyword evidence="3 8" id="KW-0489">Methyltransferase</keyword>
<accession>A0A9Q8ZD79</accession>
<dbReference type="OrthoDB" id="5376140at2759"/>